<reference evidence="1 2" key="1">
    <citation type="submission" date="2020-04" db="EMBL/GenBank/DDBJ databases">
        <authorList>
            <person name="De Canck E."/>
        </authorList>
    </citation>
    <scope>NUCLEOTIDE SEQUENCE [LARGE SCALE GENOMIC DNA]</scope>
    <source>
        <strain evidence="1 2">LMG 3441</strain>
    </source>
</reference>
<keyword evidence="2" id="KW-1185">Reference proteome</keyword>
<organism evidence="1 2">
    <name type="scientific">Achromobacter kerstersii</name>
    <dbReference type="NCBI Taxonomy" id="1353890"/>
    <lineage>
        <taxon>Bacteria</taxon>
        <taxon>Pseudomonadati</taxon>
        <taxon>Pseudomonadota</taxon>
        <taxon>Betaproteobacteria</taxon>
        <taxon>Burkholderiales</taxon>
        <taxon>Alcaligenaceae</taxon>
        <taxon>Achromobacter</taxon>
    </lineage>
</organism>
<dbReference type="AlphaFoldDB" id="A0A6S6Z350"/>
<dbReference type="EMBL" id="CADIJQ010000001">
    <property type="protein sequence ID" value="CAB3655268.1"/>
    <property type="molecule type" value="Genomic_DNA"/>
</dbReference>
<dbReference type="Proteomes" id="UP000494269">
    <property type="component" value="Unassembled WGS sequence"/>
</dbReference>
<gene>
    <name evidence="1" type="ORF">LMG3441_00259</name>
</gene>
<evidence type="ECO:0000313" key="2">
    <source>
        <dbReference type="Proteomes" id="UP000494269"/>
    </source>
</evidence>
<accession>A0A6S6Z350</accession>
<proteinExistence type="predicted"/>
<evidence type="ECO:0000313" key="1">
    <source>
        <dbReference type="EMBL" id="CAB3655268.1"/>
    </source>
</evidence>
<protein>
    <submittedName>
        <fullName evidence="1">Uncharacterized protein</fullName>
    </submittedName>
</protein>
<sequence length="98" mass="10841">MNHGRFNFSPSPDCMVKRWPEEPGALVAGFAFSDDRVRYSISVCWGGLFAQAAIDAHATAARTDRSAKRKILMMFCFPLAAQAEVPGNQGLYRVPYSL</sequence>
<name>A0A6S6Z350_9BURK</name>